<name>F4S6C4_MELLP</name>
<dbReference type="InParanoid" id="F4S6C4"/>
<feature type="region of interest" description="Disordered" evidence="1">
    <location>
        <begin position="272"/>
        <end position="314"/>
    </location>
</feature>
<dbReference type="GeneID" id="18936775"/>
<feature type="compositionally biased region" description="Polar residues" evidence="1">
    <location>
        <begin position="567"/>
        <end position="588"/>
    </location>
</feature>
<reference evidence="3" key="1">
    <citation type="journal article" date="2011" name="Proc. Natl. Acad. Sci. U.S.A.">
        <title>Obligate biotrophy features unraveled by the genomic analysis of rust fungi.</title>
        <authorList>
            <person name="Duplessis S."/>
            <person name="Cuomo C.A."/>
            <person name="Lin Y.-C."/>
            <person name="Aerts A."/>
            <person name="Tisserant E."/>
            <person name="Veneault-Fourrey C."/>
            <person name="Joly D.L."/>
            <person name="Hacquard S."/>
            <person name="Amselem J."/>
            <person name="Cantarel B.L."/>
            <person name="Chiu R."/>
            <person name="Coutinho P.M."/>
            <person name="Feau N."/>
            <person name="Field M."/>
            <person name="Frey P."/>
            <person name="Gelhaye E."/>
            <person name="Goldberg J."/>
            <person name="Grabherr M.G."/>
            <person name="Kodira C.D."/>
            <person name="Kohler A."/>
            <person name="Kuees U."/>
            <person name="Lindquist E.A."/>
            <person name="Lucas S.M."/>
            <person name="Mago R."/>
            <person name="Mauceli E."/>
            <person name="Morin E."/>
            <person name="Murat C."/>
            <person name="Pangilinan J.L."/>
            <person name="Park R."/>
            <person name="Pearson M."/>
            <person name="Quesneville H."/>
            <person name="Rouhier N."/>
            <person name="Sakthikumar S."/>
            <person name="Salamov A.A."/>
            <person name="Schmutz J."/>
            <person name="Selles B."/>
            <person name="Shapiro H."/>
            <person name="Tanguay P."/>
            <person name="Tuskan G.A."/>
            <person name="Henrissat B."/>
            <person name="Van de Peer Y."/>
            <person name="Rouze P."/>
            <person name="Ellis J.G."/>
            <person name="Dodds P.N."/>
            <person name="Schein J.E."/>
            <person name="Zhong S."/>
            <person name="Hamelin R.C."/>
            <person name="Grigoriev I.V."/>
            <person name="Szabo L.J."/>
            <person name="Martin F."/>
        </authorList>
    </citation>
    <scope>NUCLEOTIDE SEQUENCE [LARGE SCALE GENOMIC DNA]</scope>
    <source>
        <strain evidence="3">98AG31 / pathotype 3-4-7</strain>
    </source>
</reference>
<feature type="region of interest" description="Disordered" evidence="1">
    <location>
        <begin position="326"/>
        <end position="507"/>
    </location>
</feature>
<sequence>MRKTTSVGSKRKLENTEFAEVSSGPTSHLAHQEESEINHMKATLLAAGFKLNKGNISKKDLFNLYKRHVFETSKARKQSSESTPYDERDRASIHSTRYSRTVYIKPDDAEDAESRDEEGLTLSAASHLFTFKLPPNSNEDHQNHPVSQTPAPSSEIPALAETEQQNPSSGPLRKRRTSRRLSALSCDSELPEDNQTQENTSTRRLRPRQTRLKSSTAGSVSTILEEEALPVAPEKIKSSKSIRSRKRAMIISQIRRRQHWIRFPQKLDVTPPRSLPALKPRKMIIPRSLNSASTNHNSDDEPESPPYYPTVEDDSNDEMIQPQILLHDSSSRKLSKKSRTRTNTKFQLSSPESNISLTEHAEKNCATTTLNQESSEDTSDLHESSNFRISPINTRATTSFNQLPESDEEDDSQPFPFSSLKWKGKGRAKNQDGPNEDDEVEAENRSKIQSAHSSLNQETENRNEEERDAGDLFGEGVNSVHTNGHLGLDGEEPRAKEQDSNGHFDQNEMDDIRDLRKALILLSSLTTDNSNEIKSWNHKFDEKFSVLTNLVQSAINQSETRRPNRRTPATSSTNNSEVFGDSTPNESPSGPPRAARTLYGLKKDDKVVPNGATPAEKREWMATISMQELLDKARDLPEAEQIRFPPTGDPYFPYPNGPGGDKASPRALHIMWDVMQSVGVRSFRPDYSESLGCPGNIFLFKIATVIFIKLVQSGEYSGVSPDDIDAEKVLKLMISHIKGTWFRNYREQRQWSRQRLEARHKRRNQQSRVNSVREGRLSYIMSHKALWALAPVVQSCCSDDETDYEDEEGRKHCKVRIIQWRSSQLDTIFQAIDEARVKSNHVKLSPGVQPRIRTRSHNNPISDLLPPDEIHKDCISQVYYDQLDTVEKAEIKIINKSILRDIKEMIVKKLLPLK</sequence>
<dbReference type="OrthoDB" id="2507552at2759"/>
<protein>
    <submittedName>
        <fullName evidence="2">Uncharacterized protein</fullName>
    </submittedName>
</protein>
<evidence type="ECO:0000256" key="1">
    <source>
        <dbReference type="SAM" id="MobiDB-lite"/>
    </source>
</evidence>
<feature type="compositionally biased region" description="Basic residues" evidence="1">
    <location>
        <begin position="333"/>
        <end position="342"/>
    </location>
</feature>
<dbReference type="Proteomes" id="UP000001072">
    <property type="component" value="Unassembled WGS sequence"/>
</dbReference>
<dbReference type="HOGENOM" id="CLU_298100_0_0_1"/>
<feature type="region of interest" description="Disordered" evidence="1">
    <location>
        <begin position="131"/>
        <end position="218"/>
    </location>
</feature>
<accession>F4S6C4</accession>
<dbReference type="AlphaFoldDB" id="F4S6C4"/>
<evidence type="ECO:0000313" key="3">
    <source>
        <dbReference type="Proteomes" id="UP000001072"/>
    </source>
</evidence>
<organism evidence="3">
    <name type="scientific">Melampsora larici-populina (strain 98AG31 / pathotype 3-4-7)</name>
    <name type="common">Poplar leaf rust fungus</name>
    <dbReference type="NCBI Taxonomy" id="747676"/>
    <lineage>
        <taxon>Eukaryota</taxon>
        <taxon>Fungi</taxon>
        <taxon>Dikarya</taxon>
        <taxon>Basidiomycota</taxon>
        <taxon>Pucciniomycotina</taxon>
        <taxon>Pucciniomycetes</taxon>
        <taxon>Pucciniales</taxon>
        <taxon>Melampsoraceae</taxon>
        <taxon>Melampsora</taxon>
    </lineage>
</organism>
<evidence type="ECO:0000313" key="2">
    <source>
        <dbReference type="EMBL" id="EGF99821.1"/>
    </source>
</evidence>
<dbReference type="VEuPathDB" id="FungiDB:MELLADRAFT_94086"/>
<feature type="region of interest" description="Disordered" evidence="1">
    <location>
        <begin position="555"/>
        <end position="600"/>
    </location>
</feature>
<feature type="compositionally biased region" description="Basic and acidic residues" evidence="1">
    <location>
        <begin position="491"/>
        <end position="507"/>
    </location>
</feature>
<feature type="compositionally biased region" description="Polar residues" evidence="1">
    <location>
        <begin position="193"/>
        <end position="202"/>
    </location>
</feature>
<gene>
    <name evidence="2" type="ORF">MELLADRAFT_94086</name>
</gene>
<feature type="region of interest" description="Disordered" evidence="1">
    <location>
        <begin position="73"/>
        <end position="93"/>
    </location>
</feature>
<keyword evidence="3" id="KW-1185">Reference proteome</keyword>
<feature type="compositionally biased region" description="Polar residues" evidence="1">
    <location>
        <begin position="447"/>
        <end position="457"/>
    </location>
</feature>
<feature type="compositionally biased region" description="Polar residues" evidence="1">
    <location>
        <begin position="386"/>
        <end position="404"/>
    </location>
</feature>
<dbReference type="RefSeq" id="XP_007416921.1">
    <property type="nucleotide sequence ID" value="XM_007416859.1"/>
</dbReference>
<dbReference type="KEGG" id="mlr:MELLADRAFT_94086"/>
<dbReference type="EMBL" id="GL883154">
    <property type="protein sequence ID" value="EGF99821.1"/>
    <property type="molecule type" value="Genomic_DNA"/>
</dbReference>
<proteinExistence type="predicted"/>
<feature type="region of interest" description="Disordered" evidence="1">
    <location>
        <begin position="1"/>
        <end position="32"/>
    </location>
</feature>
<feature type="compositionally biased region" description="Polar residues" evidence="1">
    <location>
        <begin position="346"/>
        <end position="357"/>
    </location>
</feature>